<comment type="similarity">
    <text evidence="1">Belongs to the pseudomonas-type ThrB family.</text>
</comment>
<dbReference type="Pfam" id="PF01636">
    <property type="entry name" value="APH"/>
    <property type="match status" value="1"/>
</dbReference>
<protein>
    <recommendedName>
        <fullName evidence="2">Aminoglycoside phosphotransferase domain-containing protein</fullName>
    </recommendedName>
</protein>
<keyword evidence="4" id="KW-1185">Reference proteome</keyword>
<dbReference type="InterPro" id="IPR011009">
    <property type="entry name" value="Kinase-like_dom_sf"/>
</dbReference>
<proteinExistence type="inferred from homology"/>
<dbReference type="SUPFAM" id="SSF56112">
    <property type="entry name" value="Protein kinase-like (PK-like)"/>
    <property type="match status" value="1"/>
</dbReference>
<evidence type="ECO:0000259" key="2">
    <source>
        <dbReference type="Pfam" id="PF01636"/>
    </source>
</evidence>
<evidence type="ECO:0000313" key="4">
    <source>
        <dbReference type="Proteomes" id="UP000605427"/>
    </source>
</evidence>
<dbReference type="Gene3D" id="3.90.1200.10">
    <property type="match status" value="1"/>
</dbReference>
<dbReference type="InterPro" id="IPR050249">
    <property type="entry name" value="Pseudomonas-type_ThrB"/>
</dbReference>
<dbReference type="PANTHER" id="PTHR21064:SF6">
    <property type="entry name" value="AMINOGLYCOSIDE PHOSPHOTRANSFERASE DOMAIN-CONTAINING PROTEIN"/>
    <property type="match status" value="1"/>
</dbReference>
<name>A0ABQ1ZUY2_9BACL</name>
<dbReference type="RefSeq" id="WP_172244019.1">
    <property type="nucleotide sequence ID" value="NZ_BMDD01000003.1"/>
</dbReference>
<gene>
    <name evidence="3" type="ORF">GCM10007362_25950</name>
</gene>
<feature type="domain" description="Aminoglycoside phosphotransferase" evidence="2">
    <location>
        <begin position="53"/>
        <end position="330"/>
    </location>
</feature>
<dbReference type="PANTHER" id="PTHR21064">
    <property type="entry name" value="AMINOGLYCOSIDE PHOSPHOTRANSFERASE DOMAIN-CONTAINING PROTEIN-RELATED"/>
    <property type="match status" value="1"/>
</dbReference>
<reference evidence="4" key="1">
    <citation type="journal article" date="2019" name="Int. J. Syst. Evol. Microbiol.">
        <title>The Global Catalogue of Microorganisms (GCM) 10K type strain sequencing project: providing services to taxonomists for standard genome sequencing and annotation.</title>
        <authorList>
            <consortium name="The Broad Institute Genomics Platform"/>
            <consortium name="The Broad Institute Genome Sequencing Center for Infectious Disease"/>
            <person name="Wu L."/>
            <person name="Ma J."/>
        </authorList>
    </citation>
    <scope>NUCLEOTIDE SEQUENCE [LARGE SCALE GENOMIC DNA]</scope>
    <source>
        <strain evidence="4">CCM 8702</strain>
    </source>
</reference>
<accession>A0ABQ1ZUY2</accession>
<evidence type="ECO:0000256" key="1">
    <source>
        <dbReference type="ARBA" id="ARBA00038240"/>
    </source>
</evidence>
<comment type="caution">
    <text evidence="3">The sequence shown here is derived from an EMBL/GenBank/DDBJ whole genome shotgun (WGS) entry which is preliminary data.</text>
</comment>
<organism evidence="3 4">
    <name type="scientific">Saccharibacillus endophyticus</name>
    <dbReference type="NCBI Taxonomy" id="2060666"/>
    <lineage>
        <taxon>Bacteria</taxon>
        <taxon>Bacillati</taxon>
        <taxon>Bacillota</taxon>
        <taxon>Bacilli</taxon>
        <taxon>Bacillales</taxon>
        <taxon>Paenibacillaceae</taxon>
        <taxon>Saccharibacillus</taxon>
    </lineage>
</organism>
<dbReference type="Gene3D" id="3.30.200.20">
    <property type="entry name" value="Phosphorylase Kinase, domain 1"/>
    <property type="match status" value="1"/>
</dbReference>
<dbReference type="Proteomes" id="UP000605427">
    <property type="component" value="Unassembled WGS sequence"/>
</dbReference>
<evidence type="ECO:0000313" key="3">
    <source>
        <dbReference type="EMBL" id="GGH79325.1"/>
    </source>
</evidence>
<sequence>MNLSKPHFEHAKTDEEPIASRSILRSTYIERRLSDLYALGKWTECRYWLRGLNDTYRVRTQDGGAYMLRIYRAESRESDIAFELELLERLQAELLGTAAEASPAVRLAGGRLFSALPAPEGVRFAALFREAEGAEDLMQDEASCIAFGRSAAELHAAMDRVSPRTAAGDFDAVRGAGRAANGAAEAAASEPPERAARAFSGEARAAEPLPPRAPADAEVLLRAPLRMILAQIGEDHPEAPFLRRYAQGLEAAASEAVSGGLDFGLCHGDMHGNNNALRQVDRFTHFDFEFAAPGWRAWDLAQVKNRKRQQSERIEPLWQAFLEGYRSVRSFSAADEAAVELFRLVRRFWTMGLDAEIAPLCDGALDFGEDWLAGFAEEFRRHPLGKAADTASAL</sequence>
<dbReference type="EMBL" id="BMDD01000003">
    <property type="protein sequence ID" value="GGH79325.1"/>
    <property type="molecule type" value="Genomic_DNA"/>
</dbReference>
<dbReference type="InterPro" id="IPR002575">
    <property type="entry name" value="Aminoglycoside_PTrfase"/>
</dbReference>